<dbReference type="AlphaFoldDB" id="A0A9Q4C4B4"/>
<evidence type="ECO:0000256" key="1">
    <source>
        <dbReference type="SAM" id="MobiDB-lite"/>
    </source>
</evidence>
<evidence type="ECO:0000313" key="3">
    <source>
        <dbReference type="Proteomes" id="UP001149411"/>
    </source>
</evidence>
<organism evidence="2 3">
    <name type="scientific">Halorutilus salinus</name>
    <dbReference type="NCBI Taxonomy" id="2487751"/>
    <lineage>
        <taxon>Archaea</taxon>
        <taxon>Methanobacteriati</taxon>
        <taxon>Methanobacteriota</taxon>
        <taxon>Stenosarchaea group</taxon>
        <taxon>Halobacteria</taxon>
        <taxon>Halorutilales</taxon>
        <taxon>Halorutilaceae</taxon>
        <taxon>Halorutilus</taxon>
    </lineage>
</organism>
<name>A0A9Q4C4B4_9EURY</name>
<dbReference type="EMBL" id="RKLV01000006">
    <property type="protein sequence ID" value="MCX2819213.1"/>
    <property type="molecule type" value="Genomic_DNA"/>
</dbReference>
<dbReference type="Proteomes" id="UP001149411">
    <property type="component" value="Unassembled WGS sequence"/>
</dbReference>
<gene>
    <name evidence="2" type="ORF">EGH25_07585</name>
</gene>
<feature type="region of interest" description="Disordered" evidence="1">
    <location>
        <begin position="147"/>
        <end position="170"/>
    </location>
</feature>
<feature type="compositionally biased region" description="Gly residues" evidence="1">
    <location>
        <begin position="161"/>
        <end position="170"/>
    </location>
</feature>
<dbReference type="InterPro" id="IPR012349">
    <property type="entry name" value="Split_barrel_FMN-bd"/>
</dbReference>
<protein>
    <submittedName>
        <fullName evidence="2">Pyridoxamine 5'-phosphate oxidase family protein</fullName>
    </submittedName>
</protein>
<comment type="caution">
    <text evidence="2">The sequence shown here is derived from an EMBL/GenBank/DDBJ whole genome shotgun (WGS) entry which is preliminary data.</text>
</comment>
<dbReference type="SUPFAM" id="SSF50475">
    <property type="entry name" value="FMN-binding split barrel"/>
    <property type="match status" value="1"/>
</dbReference>
<dbReference type="RefSeq" id="WP_266087283.1">
    <property type="nucleotide sequence ID" value="NZ_RKLV01000006.1"/>
</dbReference>
<feature type="compositionally biased region" description="Basic and acidic residues" evidence="1">
    <location>
        <begin position="147"/>
        <end position="158"/>
    </location>
</feature>
<sequence>MTEDEIQTEELSMRELSDEGVRELLESEPYGVLSMCDDGVPYGIPMSFGYHDGDVYFEFGTVEGGRKFGVLETNPVAALTVYALDRSRWGDSTANLLPTGFAWASIVVTGKIEEVENPSEDVRDAVFEARQPSPANPWGGSMAETELSFHKMDVDTAEGRVAGGGNPAED</sequence>
<dbReference type="Gene3D" id="2.30.110.10">
    <property type="entry name" value="Electron Transport, Fmn-binding Protein, Chain A"/>
    <property type="match status" value="1"/>
</dbReference>
<keyword evidence="3" id="KW-1185">Reference proteome</keyword>
<evidence type="ECO:0000313" key="2">
    <source>
        <dbReference type="EMBL" id="MCX2819213.1"/>
    </source>
</evidence>
<accession>A0A9Q4C4B4</accession>
<reference evidence="2" key="1">
    <citation type="submission" date="2022-09" db="EMBL/GenBank/DDBJ databases">
        <title>Haloadaptaus new haloarchaeum isolated from saline soil.</title>
        <authorList>
            <person name="Duran-Viseras A."/>
            <person name="Sanchez-Porro C."/>
            <person name="Ventosa A."/>
        </authorList>
    </citation>
    <scope>NUCLEOTIDE SEQUENCE</scope>
    <source>
        <strain evidence="2">F3-133</strain>
    </source>
</reference>
<dbReference type="Pfam" id="PF12900">
    <property type="entry name" value="Pyridox_ox_2"/>
    <property type="match status" value="1"/>
</dbReference>
<proteinExistence type="predicted"/>
<dbReference type="InterPro" id="IPR024747">
    <property type="entry name" value="Pyridox_Oxase-rel"/>
</dbReference>